<dbReference type="SUPFAM" id="SSF57850">
    <property type="entry name" value="RING/U-box"/>
    <property type="match status" value="1"/>
</dbReference>
<dbReference type="SMART" id="SM00184">
    <property type="entry name" value="RING"/>
    <property type="match status" value="1"/>
</dbReference>
<evidence type="ECO:0000256" key="1">
    <source>
        <dbReference type="PROSITE-ProRule" id="PRU00175"/>
    </source>
</evidence>
<dbReference type="InterPro" id="IPR013083">
    <property type="entry name" value="Znf_RING/FYVE/PHD"/>
</dbReference>
<proteinExistence type="predicted"/>
<dbReference type="EMBL" id="DAKRPA010000376">
    <property type="protein sequence ID" value="DAZ92841.1"/>
    <property type="molecule type" value="Genomic_DNA"/>
</dbReference>
<reference evidence="3" key="2">
    <citation type="journal article" date="2023" name="Microbiol Resour">
        <title>Decontamination and Annotation of the Draft Genome Sequence of the Oomycete Lagenidium giganteum ARSEF 373.</title>
        <authorList>
            <person name="Morgan W.R."/>
            <person name="Tartar A."/>
        </authorList>
    </citation>
    <scope>NUCLEOTIDE SEQUENCE</scope>
    <source>
        <strain evidence="3">ARSEF 373</strain>
    </source>
</reference>
<dbReference type="InterPro" id="IPR001841">
    <property type="entry name" value="Znf_RING"/>
</dbReference>
<dbReference type="AlphaFoldDB" id="A0AAV2YGR3"/>
<keyword evidence="4" id="KW-1185">Reference proteome</keyword>
<feature type="domain" description="RING-type" evidence="2">
    <location>
        <begin position="224"/>
        <end position="265"/>
    </location>
</feature>
<evidence type="ECO:0000259" key="2">
    <source>
        <dbReference type="PROSITE" id="PS50089"/>
    </source>
</evidence>
<keyword evidence="1" id="KW-0862">Zinc</keyword>
<keyword evidence="1" id="KW-0863">Zinc-finger</keyword>
<dbReference type="PROSITE" id="PS50089">
    <property type="entry name" value="ZF_RING_2"/>
    <property type="match status" value="1"/>
</dbReference>
<sequence length="270" mass="31390">MLQRRSFLHDLQTLSSRRPMPNAKMLEKDTAARPHSFVQQIEQITIEISVQKRQEHDIRYVMTVHHVQAKAMWRHNRSFDEYLAFQERILAALHHGHFCDAGCPWLETFVKSYFPKKHLFHTDTSVRIVEERREALTSFFQCLHEFLLNRANQTCTYVTHDVAKEYRNFTFGQVIDDEHVLDAFVVAPDTEEAQAQTDRHTNIDSGLMQTHSNKATADAVEHDCEVCHQALRPVQPYIMKLTCGHRFHDECIIPKLNERLACPVCGAPQA</sequence>
<dbReference type="GO" id="GO:0035091">
    <property type="term" value="F:phosphatidylinositol binding"/>
    <property type="evidence" value="ECO:0007669"/>
    <property type="project" value="InterPro"/>
</dbReference>
<dbReference type="Gene3D" id="3.30.40.10">
    <property type="entry name" value="Zinc/RING finger domain, C3HC4 (zinc finger)"/>
    <property type="match status" value="1"/>
</dbReference>
<name>A0AAV2YGR3_9STRA</name>
<dbReference type="Gene3D" id="3.30.1520.10">
    <property type="entry name" value="Phox-like domain"/>
    <property type="match status" value="1"/>
</dbReference>
<gene>
    <name evidence="3" type="ORF">N0F65_000521</name>
</gene>
<dbReference type="Pfam" id="PF13639">
    <property type="entry name" value="zf-RING_2"/>
    <property type="match status" value="1"/>
</dbReference>
<accession>A0AAV2YGR3</accession>
<comment type="caution">
    <text evidence="3">The sequence shown here is derived from an EMBL/GenBank/DDBJ whole genome shotgun (WGS) entry which is preliminary data.</text>
</comment>
<organism evidence="3 4">
    <name type="scientific">Lagenidium giganteum</name>
    <dbReference type="NCBI Taxonomy" id="4803"/>
    <lineage>
        <taxon>Eukaryota</taxon>
        <taxon>Sar</taxon>
        <taxon>Stramenopiles</taxon>
        <taxon>Oomycota</taxon>
        <taxon>Peronosporomycetes</taxon>
        <taxon>Pythiales</taxon>
        <taxon>Pythiaceae</taxon>
    </lineage>
</organism>
<reference evidence="3" key="1">
    <citation type="submission" date="2022-11" db="EMBL/GenBank/DDBJ databases">
        <authorList>
            <person name="Morgan W.R."/>
            <person name="Tartar A."/>
        </authorList>
    </citation>
    <scope>NUCLEOTIDE SEQUENCE</scope>
    <source>
        <strain evidence="3">ARSEF 373</strain>
    </source>
</reference>
<dbReference type="Proteomes" id="UP001146120">
    <property type="component" value="Unassembled WGS sequence"/>
</dbReference>
<dbReference type="GO" id="GO:0008270">
    <property type="term" value="F:zinc ion binding"/>
    <property type="evidence" value="ECO:0007669"/>
    <property type="project" value="UniProtKB-KW"/>
</dbReference>
<protein>
    <recommendedName>
        <fullName evidence="2">RING-type domain-containing protein</fullName>
    </recommendedName>
</protein>
<keyword evidence="1" id="KW-0479">Metal-binding</keyword>
<dbReference type="InterPro" id="IPR036871">
    <property type="entry name" value="PX_dom_sf"/>
</dbReference>
<evidence type="ECO:0000313" key="3">
    <source>
        <dbReference type="EMBL" id="DAZ92841.1"/>
    </source>
</evidence>
<evidence type="ECO:0000313" key="4">
    <source>
        <dbReference type="Proteomes" id="UP001146120"/>
    </source>
</evidence>
<dbReference type="SUPFAM" id="SSF64268">
    <property type="entry name" value="PX domain"/>
    <property type="match status" value="1"/>
</dbReference>